<accession>A0ABT1A7N4</accession>
<gene>
    <name evidence="4" type="ORF">KDL28_28340</name>
</gene>
<keyword evidence="1" id="KW-0560">Oxidoreductase</keyword>
<name>A0ABT1A7N4_9PSEU</name>
<dbReference type="Pfam" id="PF01494">
    <property type="entry name" value="FAD_binding_3"/>
    <property type="match status" value="2"/>
</dbReference>
<evidence type="ECO:0000259" key="3">
    <source>
        <dbReference type="Pfam" id="PF01494"/>
    </source>
</evidence>
<feature type="domain" description="FAD-binding" evidence="3">
    <location>
        <begin position="262"/>
        <end position="329"/>
    </location>
</feature>
<dbReference type="PANTHER" id="PTHR13789:SF309">
    <property type="entry name" value="PUTATIVE (AFU_ORTHOLOGUE AFUA_6G14510)-RELATED"/>
    <property type="match status" value="1"/>
</dbReference>
<feature type="domain" description="FAD-binding" evidence="3">
    <location>
        <begin position="6"/>
        <end position="166"/>
    </location>
</feature>
<evidence type="ECO:0000256" key="1">
    <source>
        <dbReference type="ARBA" id="ARBA00023002"/>
    </source>
</evidence>
<dbReference type="PANTHER" id="PTHR13789">
    <property type="entry name" value="MONOOXYGENASE"/>
    <property type="match status" value="1"/>
</dbReference>
<keyword evidence="5" id="KW-1185">Reference proteome</keyword>
<organism evidence="4 5">
    <name type="scientific">Pseudonocardia humida</name>
    <dbReference type="NCBI Taxonomy" id="2800819"/>
    <lineage>
        <taxon>Bacteria</taxon>
        <taxon>Bacillati</taxon>
        <taxon>Actinomycetota</taxon>
        <taxon>Actinomycetes</taxon>
        <taxon>Pseudonocardiales</taxon>
        <taxon>Pseudonocardiaceae</taxon>
        <taxon>Pseudonocardia</taxon>
    </lineage>
</organism>
<evidence type="ECO:0000256" key="2">
    <source>
        <dbReference type="ARBA" id="ARBA00023033"/>
    </source>
</evidence>
<dbReference type="Gene3D" id="3.50.50.60">
    <property type="entry name" value="FAD/NAD(P)-binding domain"/>
    <property type="match status" value="1"/>
</dbReference>
<dbReference type="InterPro" id="IPR002938">
    <property type="entry name" value="FAD-bd"/>
</dbReference>
<comment type="caution">
    <text evidence="4">The sequence shown here is derived from an EMBL/GenBank/DDBJ whole genome shotgun (WGS) entry which is preliminary data.</text>
</comment>
<keyword evidence="2 4" id="KW-0503">Monooxygenase</keyword>
<dbReference type="GO" id="GO:0004497">
    <property type="term" value="F:monooxygenase activity"/>
    <property type="evidence" value="ECO:0007669"/>
    <property type="project" value="UniProtKB-KW"/>
</dbReference>
<protein>
    <submittedName>
        <fullName evidence="4">FAD-dependent monooxygenase</fullName>
    </submittedName>
</protein>
<dbReference type="InterPro" id="IPR050493">
    <property type="entry name" value="FAD-dep_Monooxygenase_BioMet"/>
</dbReference>
<dbReference type="RefSeq" id="WP_252443522.1">
    <property type="nucleotide sequence ID" value="NZ_JAGSOV010000061.1"/>
</dbReference>
<dbReference type="Proteomes" id="UP001165283">
    <property type="component" value="Unassembled WGS sequence"/>
</dbReference>
<dbReference type="EMBL" id="JAGSOV010000061">
    <property type="protein sequence ID" value="MCO1658985.1"/>
    <property type="molecule type" value="Genomic_DNA"/>
</dbReference>
<reference evidence="4" key="1">
    <citation type="submission" date="2021-04" db="EMBL/GenBank/DDBJ databases">
        <title>Pseudonocardia sp. nov., isolated from sandy soil of mangrove forest.</title>
        <authorList>
            <person name="Zan Z."/>
            <person name="Huang R."/>
            <person name="Liu W."/>
        </authorList>
    </citation>
    <scope>NUCLEOTIDE SEQUENCE</scope>
    <source>
        <strain evidence="4">S2-4</strain>
    </source>
</reference>
<dbReference type="InterPro" id="IPR036188">
    <property type="entry name" value="FAD/NAD-bd_sf"/>
</dbReference>
<dbReference type="PRINTS" id="PR00420">
    <property type="entry name" value="RNGMNOXGNASE"/>
</dbReference>
<dbReference type="SUPFAM" id="SSF51905">
    <property type="entry name" value="FAD/NAD(P)-binding domain"/>
    <property type="match status" value="1"/>
</dbReference>
<proteinExistence type="predicted"/>
<sequence length="375" mass="39706">MRGAGVRVLVVGAGIAGLAAAGTLRRWGATVEVVERLPGPAPRGAGIYLPGNAVRMPDTLGWGSAVRERAVPIGRQRTADHGGRLLFDVDTTQLWAGVGPCLALSRADLHHVLLAGLASDVPVRWACGPQALHPVPGGVAVAFDDGTSDRYDLVIGADGAHSTVRGLLLPAGALRPVGQHARRFLIPAGDVRDGDPVATWSLRLGPRSAFLTIPLGNGTLYCYCDGPVAHPPTPLRELFDGFAEPVPTLLHRLRTTGTAVHAGPIEEVVLDRWSRDGVLLVGDAAHATSPNLAQGAAMALEDACVLAEELAGAGGLGEALTAFEHRRRPRTGWVRAQTRRRDRTRSVPPAIRDTVLTHLGRHLVRAHHRPLRARP</sequence>
<evidence type="ECO:0000313" key="4">
    <source>
        <dbReference type="EMBL" id="MCO1658985.1"/>
    </source>
</evidence>
<evidence type="ECO:0000313" key="5">
    <source>
        <dbReference type="Proteomes" id="UP001165283"/>
    </source>
</evidence>